<keyword evidence="1" id="KW-0175">Coiled coil</keyword>
<accession>A0A8H4W1J8</accession>
<gene>
    <name evidence="2" type="ORF">G7Y89_g7952</name>
</gene>
<dbReference type="EMBL" id="JAAMPI010000578">
    <property type="protein sequence ID" value="KAF4630191.1"/>
    <property type="molecule type" value="Genomic_DNA"/>
</dbReference>
<dbReference type="OrthoDB" id="10680308at2759"/>
<feature type="coiled-coil region" evidence="1">
    <location>
        <begin position="168"/>
        <end position="199"/>
    </location>
</feature>
<evidence type="ECO:0000313" key="2">
    <source>
        <dbReference type="EMBL" id="KAF4630191.1"/>
    </source>
</evidence>
<organism evidence="2 3">
    <name type="scientific">Cudoniella acicularis</name>
    <dbReference type="NCBI Taxonomy" id="354080"/>
    <lineage>
        <taxon>Eukaryota</taxon>
        <taxon>Fungi</taxon>
        <taxon>Dikarya</taxon>
        <taxon>Ascomycota</taxon>
        <taxon>Pezizomycotina</taxon>
        <taxon>Leotiomycetes</taxon>
        <taxon>Helotiales</taxon>
        <taxon>Tricladiaceae</taxon>
        <taxon>Cudoniella</taxon>
    </lineage>
</organism>
<feature type="coiled-coil region" evidence="1">
    <location>
        <begin position="361"/>
        <end position="469"/>
    </location>
</feature>
<protein>
    <submittedName>
        <fullName evidence="2">Uncharacterized protein</fullName>
    </submittedName>
</protein>
<evidence type="ECO:0000313" key="3">
    <source>
        <dbReference type="Proteomes" id="UP000566819"/>
    </source>
</evidence>
<keyword evidence="3" id="KW-1185">Reference proteome</keyword>
<evidence type="ECO:0000256" key="1">
    <source>
        <dbReference type="SAM" id="Coils"/>
    </source>
</evidence>
<reference evidence="2 3" key="1">
    <citation type="submission" date="2020-03" db="EMBL/GenBank/DDBJ databases">
        <title>Draft Genome Sequence of Cudoniella acicularis.</title>
        <authorList>
            <person name="Buettner E."/>
            <person name="Kellner H."/>
        </authorList>
    </citation>
    <scope>NUCLEOTIDE SEQUENCE [LARGE SCALE GENOMIC DNA]</scope>
    <source>
        <strain evidence="2 3">DSM 108380</strain>
    </source>
</reference>
<dbReference type="Proteomes" id="UP000566819">
    <property type="component" value="Unassembled WGS sequence"/>
</dbReference>
<sequence length="553" mass="63395">MTESPPPRLYTLLDALTGRVIALNREVLSETGKLVITKDHWDRYHEFDAKITAFEPRVEECETRLKNAERELASLMINDDQGGASPALTTRVEKILSREQATPTKMVVDAAAILLRSAKSLDPVRSLHPNLEKLLFNFELRPLREENDRLKSLSFNSQVGGSGSAPVRSHTDDEYNALKRQLEHERSEKDRLLQEMSKRSLDASQRIPQTQFSEVANARFAYTETQRQKSDAEVEKQKRLLAQKDANIRALTMQRNKEEARARRALLAEDRANKESARILSELNDTKVVLQAAEKDLEDNIQLRTFFQAKVAETEWRSELIAGRFEQDIQQLESEISRLTFFSDNREHQVAHDAQMIGDLYDTLEYENHGLERQLREAKTELQDLKSTSESKIQRLSLSNKGLSDHKKLLECAADSLKLDIKKLQREKSNLSAEKTTLERERDRLIGEKKELSNKYNQLSLQRQQQQAKVTEINIVKGNIETQLQVAKEELAKCTTRLSALSGYLDLATNLSSRHTWDDLVNKVLSLPFDKLDISEEIRKPWIVQPLAIPSCE</sequence>
<dbReference type="AlphaFoldDB" id="A0A8H4W1J8"/>
<name>A0A8H4W1J8_9HELO</name>
<proteinExistence type="predicted"/>
<comment type="caution">
    <text evidence="2">The sequence shown here is derived from an EMBL/GenBank/DDBJ whole genome shotgun (WGS) entry which is preliminary data.</text>
</comment>
<feature type="coiled-coil region" evidence="1">
    <location>
        <begin position="234"/>
        <end position="300"/>
    </location>
</feature>